<dbReference type="HAMAP" id="MF_00409">
    <property type="entry name" value="LpxK"/>
    <property type="match status" value="1"/>
</dbReference>
<gene>
    <name evidence="13" type="primary">lpxK</name>
    <name evidence="15" type="ORF">J2T55_000762</name>
</gene>
<dbReference type="NCBIfam" id="TIGR00682">
    <property type="entry name" value="lpxK"/>
    <property type="match status" value="1"/>
</dbReference>
<evidence type="ECO:0000256" key="6">
    <source>
        <dbReference type="ARBA" id="ARBA00022556"/>
    </source>
</evidence>
<dbReference type="AlphaFoldDB" id="A0AAE3HLR2"/>
<dbReference type="GO" id="GO:0005886">
    <property type="term" value="C:plasma membrane"/>
    <property type="evidence" value="ECO:0007669"/>
    <property type="project" value="TreeGrafter"/>
</dbReference>
<comment type="caution">
    <text evidence="15">The sequence shown here is derived from an EMBL/GenBank/DDBJ whole genome shotgun (WGS) entry which is preliminary data.</text>
</comment>
<name>A0AAE3HLR2_9GAMM</name>
<keyword evidence="16" id="KW-1185">Reference proteome</keyword>
<keyword evidence="14" id="KW-0472">Membrane</keyword>
<keyword evidence="6 13" id="KW-0441">Lipid A biosynthesis</keyword>
<comment type="catalytic activity">
    <reaction evidence="13">
        <text>a lipid A disaccharide + ATP = a lipid IVA + ADP + H(+)</text>
        <dbReference type="Rhea" id="RHEA:67840"/>
        <dbReference type="ChEBI" id="CHEBI:15378"/>
        <dbReference type="ChEBI" id="CHEBI:30616"/>
        <dbReference type="ChEBI" id="CHEBI:176343"/>
        <dbReference type="ChEBI" id="CHEBI:176425"/>
        <dbReference type="ChEBI" id="CHEBI:456216"/>
        <dbReference type="EC" id="2.7.1.130"/>
    </reaction>
</comment>
<evidence type="ECO:0000256" key="7">
    <source>
        <dbReference type="ARBA" id="ARBA00022679"/>
    </source>
</evidence>
<evidence type="ECO:0000256" key="5">
    <source>
        <dbReference type="ARBA" id="ARBA00022516"/>
    </source>
</evidence>
<keyword evidence="11 13" id="KW-0443">Lipid metabolism</keyword>
<evidence type="ECO:0000256" key="9">
    <source>
        <dbReference type="ARBA" id="ARBA00022777"/>
    </source>
</evidence>
<reference evidence="15" key="1">
    <citation type="submission" date="2022-08" db="EMBL/GenBank/DDBJ databases">
        <title>Genomic Encyclopedia of Type Strains, Phase III (KMG-III): the genomes of soil and plant-associated and newly described type strains.</title>
        <authorList>
            <person name="Whitman W."/>
        </authorList>
    </citation>
    <scope>NUCLEOTIDE SEQUENCE</scope>
    <source>
        <strain evidence="15">HMT 1</strain>
    </source>
</reference>
<evidence type="ECO:0000313" key="16">
    <source>
        <dbReference type="Proteomes" id="UP001204445"/>
    </source>
</evidence>
<proteinExistence type="inferred from homology"/>
<dbReference type="GO" id="GO:0009245">
    <property type="term" value="P:lipid A biosynthetic process"/>
    <property type="evidence" value="ECO:0007669"/>
    <property type="project" value="UniProtKB-UniRule"/>
</dbReference>
<evidence type="ECO:0000256" key="8">
    <source>
        <dbReference type="ARBA" id="ARBA00022741"/>
    </source>
</evidence>
<dbReference type="Pfam" id="PF02606">
    <property type="entry name" value="LpxK"/>
    <property type="match status" value="1"/>
</dbReference>
<comment type="pathway">
    <text evidence="2 13">Glycolipid biosynthesis; lipid IV(A) biosynthesis; lipid IV(A) from (3R)-3-hydroxytetradecanoyl-[acyl-carrier-protein] and UDP-N-acetyl-alpha-D-glucosamine: step 6/6.</text>
</comment>
<comment type="similarity">
    <text evidence="13">Belongs to the LpxK family.</text>
</comment>
<dbReference type="RefSeq" id="WP_259054342.1">
    <property type="nucleotide sequence ID" value="NZ_JANUCT010000004.1"/>
</dbReference>
<evidence type="ECO:0000256" key="12">
    <source>
        <dbReference type="ARBA" id="ARBA00029757"/>
    </source>
</evidence>
<accession>A0AAE3HLR2</accession>
<dbReference type="InterPro" id="IPR003758">
    <property type="entry name" value="LpxK"/>
</dbReference>
<dbReference type="GO" id="GO:0005524">
    <property type="term" value="F:ATP binding"/>
    <property type="evidence" value="ECO:0007669"/>
    <property type="project" value="UniProtKB-UniRule"/>
</dbReference>
<dbReference type="GO" id="GO:0009029">
    <property type="term" value="F:lipid-A 4'-kinase activity"/>
    <property type="evidence" value="ECO:0007669"/>
    <property type="project" value="UniProtKB-UniRule"/>
</dbReference>
<keyword evidence="14" id="KW-0812">Transmembrane</keyword>
<sequence length="333" mass="37269">MTAAARRLHASLQRLWYQPQPWLWLLAPLGWFYQLIMLLREWLYRSGVLPVQRVGVPVIVVGNITVGGTGKTPLVLWLADYLQRQGYRPGIVSRGYGGTATDEPQQVRADSDPAQVGDEPVILARRSGCPVAVCRQRYFAARGLVEHNGCDIIISDDGLQHLALGRDIEIAVIDGQRRLGNGLCLPVGPLREGRGRLRRVAAVVTSGKAGRGEHSMSYQPQPLQSLNDERRQALDAWRDRTVHAVAGVGNPGRFFSLLRRQGLRLITHEFPDHHVYSHAELQFNDEYPLVMTEKDAIKCTGLALRNAWYLPIIAALPKTFEYRLNHLLQALAD</sequence>
<keyword evidence="10 13" id="KW-0067">ATP-binding</keyword>
<dbReference type="InterPro" id="IPR027417">
    <property type="entry name" value="P-loop_NTPase"/>
</dbReference>
<protein>
    <recommendedName>
        <fullName evidence="4 13">Tetraacyldisaccharide 4'-kinase</fullName>
        <ecNumber evidence="3 13">2.7.1.130</ecNumber>
    </recommendedName>
    <alternativeName>
        <fullName evidence="12 13">Lipid A 4'-kinase</fullName>
    </alternativeName>
</protein>
<keyword evidence="8 13" id="KW-0547">Nucleotide-binding</keyword>
<evidence type="ECO:0000256" key="1">
    <source>
        <dbReference type="ARBA" id="ARBA00002274"/>
    </source>
</evidence>
<evidence type="ECO:0000256" key="3">
    <source>
        <dbReference type="ARBA" id="ARBA00012071"/>
    </source>
</evidence>
<organism evidence="15 16">
    <name type="scientific">Methylohalomonas lacus</name>
    <dbReference type="NCBI Taxonomy" id="398773"/>
    <lineage>
        <taxon>Bacteria</taxon>
        <taxon>Pseudomonadati</taxon>
        <taxon>Pseudomonadota</taxon>
        <taxon>Gammaproteobacteria</taxon>
        <taxon>Methylohalomonadales</taxon>
        <taxon>Methylohalomonadaceae</taxon>
        <taxon>Methylohalomonas</taxon>
    </lineage>
</organism>
<evidence type="ECO:0000256" key="4">
    <source>
        <dbReference type="ARBA" id="ARBA00016436"/>
    </source>
</evidence>
<keyword evidence="5 13" id="KW-0444">Lipid biosynthesis</keyword>
<keyword evidence="7 13" id="KW-0808">Transferase</keyword>
<keyword evidence="14" id="KW-1133">Transmembrane helix</keyword>
<keyword evidence="9 13" id="KW-0418">Kinase</keyword>
<dbReference type="PANTHER" id="PTHR42724">
    <property type="entry name" value="TETRAACYLDISACCHARIDE 4'-KINASE"/>
    <property type="match status" value="1"/>
</dbReference>
<dbReference type="CDD" id="cd01983">
    <property type="entry name" value="SIMIBI"/>
    <property type="match status" value="1"/>
</dbReference>
<feature type="binding site" evidence="13">
    <location>
        <begin position="65"/>
        <end position="72"/>
    </location>
    <ligand>
        <name>ATP</name>
        <dbReference type="ChEBI" id="CHEBI:30616"/>
    </ligand>
</feature>
<dbReference type="PANTHER" id="PTHR42724:SF1">
    <property type="entry name" value="TETRAACYLDISACCHARIDE 4'-KINASE, MITOCHONDRIAL-RELATED"/>
    <property type="match status" value="1"/>
</dbReference>
<comment type="function">
    <text evidence="1 13">Transfers the gamma-phosphate of ATP to the 4'-position of a tetraacyldisaccharide 1-phosphate intermediate (termed DS-1-P) to form tetraacyldisaccharide 1,4'-bis-phosphate (lipid IVA).</text>
</comment>
<evidence type="ECO:0000256" key="2">
    <source>
        <dbReference type="ARBA" id="ARBA00004870"/>
    </source>
</evidence>
<dbReference type="Proteomes" id="UP001204445">
    <property type="component" value="Unassembled WGS sequence"/>
</dbReference>
<evidence type="ECO:0000256" key="10">
    <source>
        <dbReference type="ARBA" id="ARBA00022840"/>
    </source>
</evidence>
<dbReference type="SUPFAM" id="SSF52540">
    <property type="entry name" value="P-loop containing nucleoside triphosphate hydrolases"/>
    <property type="match status" value="1"/>
</dbReference>
<feature type="transmembrane region" description="Helical" evidence="14">
    <location>
        <begin position="22"/>
        <end position="39"/>
    </location>
</feature>
<evidence type="ECO:0000256" key="14">
    <source>
        <dbReference type="SAM" id="Phobius"/>
    </source>
</evidence>
<evidence type="ECO:0000256" key="13">
    <source>
        <dbReference type="HAMAP-Rule" id="MF_00409"/>
    </source>
</evidence>
<dbReference type="EC" id="2.7.1.130" evidence="3 13"/>
<dbReference type="EMBL" id="JANUCT010000004">
    <property type="protein sequence ID" value="MCS3902758.1"/>
    <property type="molecule type" value="Genomic_DNA"/>
</dbReference>
<evidence type="ECO:0000313" key="15">
    <source>
        <dbReference type="EMBL" id="MCS3902758.1"/>
    </source>
</evidence>
<evidence type="ECO:0000256" key="11">
    <source>
        <dbReference type="ARBA" id="ARBA00023098"/>
    </source>
</evidence>
<dbReference type="GO" id="GO:0009244">
    <property type="term" value="P:lipopolysaccharide core region biosynthetic process"/>
    <property type="evidence" value="ECO:0007669"/>
    <property type="project" value="TreeGrafter"/>
</dbReference>